<accession>A0ACC0AFR1</accession>
<dbReference type="EMBL" id="CM044706">
    <property type="protein sequence ID" value="KAI5658832.1"/>
    <property type="molecule type" value="Genomic_DNA"/>
</dbReference>
<organism evidence="1 2">
    <name type="scientific">Catharanthus roseus</name>
    <name type="common">Madagascar periwinkle</name>
    <name type="synonym">Vinca rosea</name>
    <dbReference type="NCBI Taxonomy" id="4058"/>
    <lineage>
        <taxon>Eukaryota</taxon>
        <taxon>Viridiplantae</taxon>
        <taxon>Streptophyta</taxon>
        <taxon>Embryophyta</taxon>
        <taxon>Tracheophyta</taxon>
        <taxon>Spermatophyta</taxon>
        <taxon>Magnoliopsida</taxon>
        <taxon>eudicotyledons</taxon>
        <taxon>Gunneridae</taxon>
        <taxon>Pentapetalae</taxon>
        <taxon>asterids</taxon>
        <taxon>lamiids</taxon>
        <taxon>Gentianales</taxon>
        <taxon>Apocynaceae</taxon>
        <taxon>Rauvolfioideae</taxon>
        <taxon>Vinceae</taxon>
        <taxon>Catharanthinae</taxon>
        <taxon>Catharanthus</taxon>
    </lineage>
</organism>
<dbReference type="Proteomes" id="UP001060085">
    <property type="component" value="Linkage Group LG06"/>
</dbReference>
<evidence type="ECO:0000313" key="2">
    <source>
        <dbReference type="Proteomes" id="UP001060085"/>
    </source>
</evidence>
<name>A0ACC0AFR1_CATRO</name>
<reference evidence="2" key="1">
    <citation type="journal article" date="2023" name="Nat. Plants">
        <title>Single-cell RNA sequencing provides a high-resolution roadmap for understanding the multicellular compartmentation of specialized metabolism.</title>
        <authorList>
            <person name="Sun S."/>
            <person name="Shen X."/>
            <person name="Li Y."/>
            <person name="Li Y."/>
            <person name="Wang S."/>
            <person name="Li R."/>
            <person name="Zhang H."/>
            <person name="Shen G."/>
            <person name="Guo B."/>
            <person name="Wei J."/>
            <person name="Xu J."/>
            <person name="St-Pierre B."/>
            <person name="Chen S."/>
            <person name="Sun C."/>
        </authorList>
    </citation>
    <scope>NUCLEOTIDE SEQUENCE [LARGE SCALE GENOMIC DNA]</scope>
</reference>
<proteinExistence type="predicted"/>
<sequence>MVRGIRKKRAHPETSTHPVVTSTPLGTSAHLITTSTPPRTFASPTTTFTPSATLTPLLQLPYSSLAPISTHSSSTFATETLSRPASLSSASPPAQGVVDARSWKFREGAGQYKEYVVYRVWDAYKKKRETAQKNRLHGRGGQGPGKHTGGSRSFIEWLKANAEHLHIETGSPIPSDEQLMFEAAGGSNKGHVYGFGSQSGAITAERREGSSSLSVPSVSSTAGHDACIEREKKLLGYMQQAQERFADFMHSFASQCGVQLDSVPALFPPFSLTHDATSDVARVDPQPPTSPPSSCGSLLSV</sequence>
<evidence type="ECO:0000313" key="1">
    <source>
        <dbReference type="EMBL" id="KAI5658832.1"/>
    </source>
</evidence>
<protein>
    <submittedName>
        <fullName evidence="1">Uncharacterized protein</fullName>
    </submittedName>
</protein>
<keyword evidence="2" id="KW-1185">Reference proteome</keyword>
<comment type="caution">
    <text evidence="1">The sequence shown here is derived from an EMBL/GenBank/DDBJ whole genome shotgun (WGS) entry which is preliminary data.</text>
</comment>
<gene>
    <name evidence="1" type="ORF">M9H77_27625</name>
</gene>